<proteinExistence type="predicted"/>
<accession>A0A518I8V5</accession>
<dbReference type="Proteomes" id="UP000318313">
    <property type="component" value="Chromosome"/>
</dbReference>
<organism evidence="1 2">
    <name type="scientific">Gimesia fumaroli</name>
    <dbReference type="NCBI Taxonomy" id="2527976"/>
    <lineage>
        <taxon>Bacteria</taxon>
        <taxon>Pseudomonadati</taxon>
        <taxon>Planctomycetota</taxon>
        <taxon>Planctomycetia</taxon>
        <taxon>Planctomycetales</taxon>
        <taxon>Planctomycetaceae</taxon>
        <taxon>Gimesia</taxon>
    </lineage>
</organism>
<dbReference type="AlphaFoldDB" id="A0A518I8V5"/>
<name>A0A518I8V5_9PLAN</name>
<dbReference type="RefSeq" id="WP_198001011.1">
    <property type="nucleotide sequence ID" value="NZ_CP037452.1"/>
</dbReference>
<sequence length="302" mass="34589">MTTATKNRLEPFFAQKSKKDAAYKRRRRIGKSWRRTYDPTESRVLKKQKSFWNGVSKGVMARVKKIDKTGFAVDDIFKPSDYKAPFNRLMIPEWNRMIYRGVEFEQQWFDAQEIDQRFLAQIVQDVSLEDAAPPPSIRVDMSPELQRKVKKFLTDREVGVWSNVGETSKKSLRRAIEKGNKAGDSIDEMAKRIRGVLNNQTKYTSRRIARTEVTGSMNYGQQITRTEIGIDKKWWISTIDQLTRGVKPGDRFNHIAADGQIVKNNEAYTVSGEKLIHPGDSSLGASAGNIIHCRCTSVAYFD</sequence>
<gene>
    <name evidence="1" type="ORF">Enr17x_15630</name>
</gene>
<dbReference type="EMBL" id="CP037452">
    <property type="protein sequence ID" value="QDV49543.1"/>
    <property type="molecule type" value="Genomic_DNA"/>
</dbReference>
<keyword evidence="2" id="KW-1185">Reference proteome</keyword>
<evidence type="ECO:0008006" key="3">
    <source>
        <dbReference type="Google" id="ProtNLM"/>
    </source>
</evidence>
<evidence type="ECO:0000313" key="1">
    <source>
        <dbReference type="EMBL" id="QDV49543.1"/>
    </source>
</evidence>
<evidence type="ECO:0000313" key="2">
    <source>
        <dbReference type="Proteomes" id="UP000318313"/>
    </source>
</evidence>
<protein>
    <recommendedName>
        <fullName evidence="3">Phage Mu protein F like protein</fullName>
    </recommendedName>
</protein>
<dbReference type="KEGG" id="gfm:Enr17x_15630"/>
<reference evidence="1 2" key="1">
    <citation type="submission" date="2019-03" db="EMBL/GenBank/DDBJ databases">
        <title>Deep-cultivation of Planctomycetes and their phenomic and genomic characterization uncovers novel biology.</title>
        <authorList>
            <person name="Wiegand S."/>
            <person name="Jogler M."/>
            <person name="Boedeker C."/>
            <person name="Pinto D."/>
            <person name="Vollmers J."/>
            <person name="Rivas-Marin E."/>
            <person name="Kohn T."/>
            <person name="Peeters S.H."/>
            <person name="Heuer A."/>
            <person name="Rast P."/>
            <person name="Oberbeckmann S."/>
            <person name="Bunk B."/>
            <person name="Jeske O."/>
            <person name="Meyerdierks A."/>
            <person name="Storesund J.E."/>
            <person name="Kallscheuer N."/>
            <person name="Luecker S."/>
            <person name="Lage O.M."/>
            <person name="Pohl T."/>
            <person name="Merkel B.J."/>
            <person name="Hornburger P."/>
            <person name="Mueller R.-W."/>
            <person name="Bruemmer F."/>
            <person name="Labrenz M."/>
            <person name="Spormann A.M."/>
            <person name="Op den Camp H."/>
            <person name="Overmann J."/>
            <person name="Amann R."/>
            <person name="Jetten M.S.M."/>
            <person name="Mascher T."/>
            <person name="Medema M.H."/>
            <person name="Devos D.P."/>
            <person name="Kaster A.-K."/>
            <person name="Ovreas L."/>
            <person name="Rohde M."/>
            <person name="Galperin M.Y."/>
            <person name="Jogler C."/>
        </authorList>
    </citation>
    <scope>NUCLEOTIDE SEQUENCE [LARGE SCALE GENOMIC DNA]</scope>
    <source>
        <strain evidence="1 2">Enr17</strain>
    </source>
</reference>